<dbReference type="AlphaFoldDB" id="A0A6J7AM93"/>
<feature type="transmembrane region" description="Helical" evidence="5">
    <location>
        <begin position="29"/>
        <end position="52"/>
    </location>
</feature>
<feature type="transmembrane region" description="Helical" evidence="5">
    <location>
        <begin position="125"/>
        <end position="143"/>
    </location>
</feature>
<dbReference type="PANTHER" id="PTHR37422">
    <property type="entry name" value="TEICHURONIC ACID BIOSYNTHESIS PROTEIN TUAE"/>
    <property type="match status" value="1"/>
</dbReference>
<dbReference type="EMBL" id="CAFABH010000061">
    <property type="protein sequence ID" value="CAB4833927.1"/>
    <property type="molecule type" value="Genomic_DNA"/>
</dbReference>
<dbReference type="GO" id="GO:0016020">
    <property type="term" value="C:membrane"/>
    <property type="evidence" value="ECO:0007669"/>
    <property type="project" value="UniProtKB-SubCell"/>
</dbReference>
<feature type="transmembrane region" description="Helical" evidence="5">
    <location>
        <begin position="64"/>
        <end position="81"/>
    </location>
</feature>
<dbReference type="SUPFAM" id="SSF48452">
    <property type="entry name" value="TPR-like"/>
    <property type="match status" value="1"/>
</dbReference>
<evidence type="ECO:0000256" key="3">
    <source>
        <dbReference type="ARBA" id="ARBA00022989"/>
    </source>
</evidence>
<feature type="transmembrane region" description="Helical" evidence="5">
    <location>
        <begin position="392"/>
        <end position="409"/>
    </location>
</feature>
<feature type="transmembrane region" description="Helical" evidence="5">
    <location>
        <begin position="368"/>
        <end position="386"/>
    </location>
</feature>
<reference evidence="7" key="1">
    <citation type="submission" date="2020-05" db="EMBL/GenBank/DDBJ databases">
        <authorList>
            <person name="Chiriac C."/>
            <person name="Salcher M."/>
            <person name="Ghai R."/>
            <person name="Kavagutti S V."/>
        </authorList>
    </citation>
    <scope>NUCLEOTIDE SEQUENCE</scope>
</reference>
<feature type="transmembrane region" description="Helical" evidence="5">
    <location>
        <begin position="101"/>
        <end position="118"/>
    </location>
</feature>
<evidence type="ECO:0000313" key="7">
    <source>
        <dbReference type="EMBL" id="CAB4833927.1"/>
    </source>
</evidence>
<name>A0A6J7AM93_9ZZZZ</name>
<dbReference type="Gene3D" id="1.25.40.10">
    <property type="entry name" value="Tetratricopeptide repeat domain"/>
    <property type="match status" value="1"/>
</dbReference>
<dbReference type="InterPro" id="IPR011990">
    <property type="entry name" value="TPR-like_helical_dom_sf"/>
</dbReference>
<keyword evidence="3 5" id="KW-1133">Transmembrane helix</keyword>
<keyword evidence="2 5" id="KW-0812">Transmembrane</keyword>
<accession>A0A6J7AM93</accession>
<feature type="transmembrane region" description="Helical" evidence="5">
    <location>
        <begin position="430"/>
        <end position="452"/>
    </location>
</feature>
<feature type="domain" description="O-antigen ligase-related" evidence="6">
    <location>
        <begin position="203"/>
        <end position="345"/>
    </location>
</feature>
<comment type="subcellular location">
    <subcellularLocation>
        <location evidence="1">Membrane</location>
        <topology evidence="1">Multi-pass membrane protein</topology>
    </subcellularLocation>
</comment>
<dbReference type="InterPro" id="IPR051533">
    <property type="entry name" value="WaaL-like"/>
</dbReference>
<dbReference type="InterPro" id="IPR019734">
    <property type="entry name" value="TPR_rpt"/>
</dbReference>
<keyword evidence="4 5" id="KW-0472">Membrane</keyword>
<dbReference type="InterPro" id="IPR007016">
    <property type="entry name" value="O-antigen_ligase-rel_domated"/>
</dbReference>
<dbReference type="PANTHER" id="PTHR37422:SF13">
    <property type="entry name" value="LIPOPOLYSACCHARIDE BIOSYNTHESIS PROTEIN PA4999-RELATED"/>
    <property type="match status" value="1"/>
</dbReference>
<dbReference type="PROSITE" id="PS50005">
    <property type="entry name" value="TPR"/>
    <property type="match status" value="1"/>
</dbReference>
<organism evidence="7">
    <name type="scientific">freshwater metagenome</name>
    <dbReference type="NCBI Taxonomy" id="449393"/>
    <lineage>
        <taxon>unclassified sequences</taxon>
        <taxon>metagenomes</taxon>
        <taxon>ecological metagenomes</taxon>
    </lineage>
</organism>
<feature type="transmembrane region" description="Helical" evidence="5">
    <location>
        <begin position="163"/>
        <end position="183"/>
    </location>
</feature>
<feature type="transmembrane region" description="Helical" evidence="5">
    <location>
        <begin position="328"/>
        <end position="356"/>
    </location>
</feature>
<feature type="transmembrane region" description="Helical" evidence="5">
    <location>
        <begin position="240"/>
        <end position="261"/>
    </location>
</feature>
<protein>
    <submittedName>
        <fullName evidence="7">Unannotated protein</fullName>
    </submittedName>
</protein>
<gene>
    <name evidence="7" type="ORF">UFOPK3174_01557</name>
</gene>
<evidence type="ECO:0000256" key="1">
    <source>
        <dbReference type="ARBA" id="ARBA00004141"/>
    </source>
</evidence>
<evidence type="ECO:0000256" key="2">
    <source>
        <dbReference type="ARBA" id="ARBA00022692"/>
    </source>
</evidence>
<proteinExistence type="predicted"/>
<evidence type="ECO:0000259" key="6">
    <source>
        <dbReference type="Pfam" id="PF04932"/>
    </source>
</evidence>
<evidence type="ECO:0000256" key="5">
    <source>
        <dbReference type="SAM" id="Phobius"/>
    </source>
</evidence>
<evidence type="ECO:0000256" key="4">
    <source>
        <dbReference type="ARBA" id="ARBA00023136"/>
    </source>
</evidence>
<sequence length="607" mass="65872">MNRRIAIGIASLGAIASLAIFTSLFDPFAAAKSFLIITGALGLMGYALIDIAQNRAKMFAGKRRVFFILVLAFLAVFLVRTITTSDSNGAFYGVVGRSSGFITYFAYGLIFILSMLYFNFDNFRFALRGLLIAGSIGSIYSLLEKLGKNPWKMGKVYEGTGSLFGNPNFSGAFLSLAVVLSLWIMTNKTFKKEKWLAGVTLPLAIYGVYTSKALQGAISIVIGVSVLALIKLFQMKKQFGIAGVVPAMFVGVIGILGSLNIGPLSTYLYKGSVAERGDMWRTATSMIKENPIWGVGIESYGTYFRQYRDLKQSLRAGPDVFSDNAHNVVLHLMATGGVFLGLLYFAIVVGVAIVGIKALLASSNEKKSLLGVALALWLPIQAQNTISVDNPAVFVWSWILGGVIIAISLQEKTEGISKVEKKNSKQLKSTGSTTHALAPVLTLLFLLLSFSFTIKPLIAQHSFRFAFYLGTDAKQPDTLKNKEAALIKAENEDPGNVTWPRYSANSLFIDQAWPETVSAAQRALDKDPNDWISWWFMASAYEKAGEFTKAIPARLKTIELDPLNTAVLLELAKDQKAVGDLAGLAATKAKVLSINPNAPEIPALNSL</sequence>
<dbReference type="Pfam" id="PF04932">
    <property type="entry name" value="Wzy_C"/>
    <property type="match status" value="1"/>
</dbReference>